<dbReference type="Gene3D" id="2.40.10.10">
    <property type="entry name" value="Trypsin-like serine proteases"/>
    <property type="match status" value="1"/>
</dbReference>
<dbReference type="Pfam" id="PF00089">
    <property type="entry name" value="Trypsin"/>
    <property type="match status" value="1"/>
</dbReference>
<dbReference type="SUPFAM" id="SSF50494">
    <property type="entry name" value="Trypsin-like serine proteases"/>
    <property type="match status" value="1"/>
</dbReference>
<reference evidence="5 6" key="1">
    <citation type="submission" date="2024-10" db="EMBL/GenBank/DDBJ databases">
        <title>Updated reference genomes for cyclostephanoid diatoms.</title>
        <authorList>
            <person name="Roberts W.R."/>
            <person name="Alverson A.J."/>
        </authorList>
    </citation>
    <scope>NUCLEOTIDE SEQUENCE [LARGE SCALE GENOMIC DNA]</scope>
    <source>
        <strain evidence="5 6">AJA228-03</strain>
    </source>
</reference>
<dbReference type="PANTHER" id="PTHR24276">
    <property type="entry name" value="POLYSERASE-RELATED"/>
    <property type="match status" value="1"/>
</dbReference>
<name>A0ABD3RSX7_9STRA</name>
<evidence type="ECO:0000256" key="1">
    <source>
        <dbReference type="ARBA" id="ARBA00023026"/>
    </source>
</evidence>
<evidence type="ECO:0000259" key="4">
    <source>
        <dbReference type="PROSITE" id="PS50240"/>
    </source>
</evidence>
<dbReference type="EMBL" id="JALLPB020000309">
    <property type="protein sequence ID" value="KAL3810720.1"/>
    <property type="molecule type" value="Genomic_DNA"/>
</dbReference>
<comment type="caution">
    <text evidence="5">The sequence shown here is derived from an EMBL/GenBank/DDBJ whole genome shotgun (WGS) entry which is preliminary data.</text>
</comment>
<dbReference type="InterPro" id="IPR043504">
    <property type="entry name" value="Peptidase_S1_PA_chymotrypsin"/>
</dbReference>
<dbReference type="AlphaFoldDB" id="A0ABD3RSX7"/>
<evidence type="ECO:0000313" key="6">
    <source>
        <dbReference type="Proteomes" id="UP001530377"/>
    </source>
</evidence>
<dbReference type="PROSITE" id="PS50240">
    <property type="entry name" value="TRYPSIN_DOM"/>
    <property type="match status" value="1"/>
</dbReference>
<keyword evidence="1" id="KW-0843">Virulence</keyword>
<protein>
    <recommendedName>
        <fullName evidence="4">Peptidase S1 domain-containing protein</fullName>
    </recommendedName>
</protein>
<dbReference type="InterPro" id="IPR050430">
    <property type="entry name" value="Peptidase_S1"/>
</dbReference>
<feature type="region of interest" description="Disordered" evidence="3">
    <location>
        <begin position="216"/>
        <end position="264"/>
    </location>
</feature>
<keyword evidence="2" id="KW-1015">Disulfide bond</keyword>
<evidence type="ECO:0000313" key="5">
    <source>
        <dbReference type="EMBL" id="KAL3810720.1"/>
    </source>
</evidence>
<accession>A0ABD3RSX7</accession>
<proteinExistence type="predicted"/>
<evidence type="ECO:0000256" key="2">
    <source>
        <dbReference type="ARBA" id="ARBA00023157"/>
    </source>
</evidence>
<organism evidence="5 6">
    <name type="scientific">Cyclostephanos tholiformis</name>
    <dbReference type="NCBI Taxonomy" id="382380"/>
    <lineage>
        <taxon>Eukaryota</taxon>
        <taxon>Sar</taxon>
        <taxon>Stramenopiles</taxon>
        <taxon>Ochrophyta</taxon>
        <taxon>Bacillariophyta</taxon>
        <taxon>Coscinodiscophyceae</taxon>
        <taxon>Thalassiosirophycidae</taxon>
        <taxon>Stephanodiscales</taxon>
        <taxon>Stephanodiscaceae</taxon>
        <taxon>Cyclostephanos</taxon>
    </lineage>
</organism>
<evidence type="ECO:0000256" key="3">
    <source>
        <dbReference type="SAM" id="MobiDB-lite"/>
    </source>
</evidence>
<sequence>MVAIPKKYTTIAVATVAIAAIAIALVYSQKKKSAYNALAASAAEGFTPRIIGGSVLDQGVWAESRRYLVGIKFIFEEDGAFRNLHNCGATLVSPQVVLTAAHCFTNLTTGSFMPGGNAIEYNRYSMDDDEGVGIIPLCLFEDKISCDESLAYVIRHPDYDFNTNENDVTLIILPDDQQVTTITPVTLNRDTVILGELYPITDDMLCARTDSFTGVAMGRGDSAPPTTSSKSSKSPTKKPTESPTTSQPTGSLGGDRSTTMTTGGPAFIIASDAHRVGRGGKKGAAGGGALRLSAGSIEI</sequence>
<feature type="compositionally biased region" description="Low complexity" evidence="3">
    <location>
        <begin position="224"/>
        <end position="234"/>
    </location>
</feature>
<dbReference type="Proteomes" id="UP001530377">
    <property type="component" value="Unassembled WGS sequence"/>
</dbReference>
<dbReference type="InterPro" id="IPR018114">
    <property type="entry name" value="TRYPSIN_HIS"/>
</dbReference>
<gene>
    <name evidence="5" type="ORF">ACHAXA_008493</name>
</gene>
<dbReference type="PROSITE" id="PS00134">
    <property type="entry name" value="TRYPSIN_HIS"/>
    <property type="match status" value="1"/>
</dbReference>
<keyword evidence="6" id="KW-1185">Reference proteome</keyword>
<dbReference type="InterPro" id="IPR009003">
    <property type="entry name" value="Peptidase_S1_PA"/>
</dbReference>
<dbReference type="PANTHER" id="PTHR24276:SF91">
    <property type="entry name" value="AT26814P-RELATED"/>
    <property type="match status" value="1"/>
</dbReference>
<feature type="domain" description="Peptidase S1" evidence="4">
    <location>
        <begin position="50"/>
        <end position="299"/>
    </location>
</feature>
<dbReference type="InterPro" id="IPR001254">
    <property type="entry name" value="Trypsin_dom"/>
</dbReference>